<accession>C9ZFS5</accession>
<feature type="compositionally biased region" description="Acidic residues" evidence="1">
    <location>
        <begin position="1"/>
        <end position="10"/>
    </location>
</feature>
<organism evidence="2 3">
    <name type="scientific">Streptomyces scabiei (strain 87.22)</name>
    <dbReference type="NCBI Taxonomy" id="680198"/>
    <lineage>
        <taxon>Bacteria</taxon>
        <taxon>Bacillati</taxon>
        <taxon>Actinomycetota</taxon>
        <taxon>Actinomycetes</taxon>
        <taxon>Kitasatosporales</taxon>
        <taxon>Streptomycetaceae</taxon>
        <taxon>Streptomyces</taxon>
    </lineage>
</organism>
<feature type="region of interest" description="Disordered" evidence="1">
    <location>
        <begin position="1"/>
        <end position="37"/>
    </location>
</feature>
<reference evidence="2 3" key="1">
    <citation type="journal article" date="2010" name="Mol. Plant Microbe Interact.">
        <title>Streptomyces scabies 87-22 contains a coronafacic acid-like biosynthetic cluster that contributes to plant-microbe interactions.</title>
        <authorList>
            <person name="Bignell D.R."/>
            <person name="Seipke R.F."/>
            <person name="Huguet-Tapia J.C."/>
            <person name="Chambers A.H."/>
            <person name="Parry R.J."/>
            <person name="Loria R."/>
        </authorList>
    </citation>
    <scope>NUCLEOTIDE SEQUENCE [LARGE SCALE GENOMIC DNA]</scope>
    <source>
        <strain evidence="2 3">87.22</strain>
    </source>
</reference>
<evidence type="ECO:0000313" key="3">
    <source>
        <dbReference type="Proteomes" id="UP000001444"/>
    </source>
</evidence>
<dbReference type="HOGENOM" id="CLU_3349393_0_0_11"/>
<dbReference type="Proteomes" id="UP000001444">
    <property type="component" value="Chromosome"/>
</dbReference>
<keyword evidence="3" id="KW-1185">Reference proteome</keyword>
<dbReference type="AlphaFoldDB" id="C9ZFS5"/>
<dbReference type="EMBL" id="FN554889">
    <property type="protein sequence ID" value="CBG73565.1"/>
    <property type="molecule type" value="Genomic_DNA"/>
</dbReference>
<proteinExistence type="predicted"/>
<evidence type="ECO:0000256" key="1">
    <source>
        <dbReference type="SAM" id="MobiDB-lite"/>
    </source>
</evidence>
<evidence type="ECO:0000313" key="2">
    <source>
        <dbReference type="EMBL" id="CBG73565.1"/>
    </source>
</evidence>
<dbReference type="STRING" id="680198.SCAB_65631"/>
<protein>
    <submittedName>
        <fullName evidence="2">Uncharacterized protein</fullName>
    </submittedName>
</protein>
<sequence length="37" mass="3886">MLRDGCEEEAATPGAGEAAEGRQVDRPAAGLGRERCR</sequence>
<dbReference type="KEGG" id="scb:SCAB_65631"/>
<gene>
    <name evidence="2" type="ordered locus">SCAB_65631</name>
</gene>
<name>C9ZFS5_STRSW</name>